<gene>
    <name evidence="2" type="ORF">J2S11_001333</name>
</gene>
<feature type="transmembrane region" description="Helical" evidence="1">
    <location>
        <begin position="80"/>
        <end position="99"/>
    </location>
</feature>
<sequence>MEMKGIMGGLNRACEWIVRISLLNVLWVGFTLLGLVVFGIFPATVAMFTITRKWIQGDTELPIVKHFWTYYRQEFLKSNLLGLILILLGVILAIDLFFFRSLEGMMGTIIFYIMVAVAFNYLVMLFYIIPVYVHYDLKLLQYIKNALIIGMSNPLHTFAMVLAIVFIYYLLQVVPAAFLFLSAAPLSLIVMHSTNGIFTKIAERKQIQESNEIELKHNEI</sequence>
<dbReference type="InterPro" id="IPR006938">
    <property type="entry name" value="DUF624"/>
</dbReference>
<keyword evidence="1" id="KW-0812">Transmembrane</keyword>
<name>A0ABT9VWR9_9BACI</name>
<reference evidence="2 3" key="1">
    <citation type="submission" date="2023-07" db="EMBL/GenBank/DDBJ databases">
        <title>Genomic Encyclopedia of Type Strains, Phase IV (KMG-IV): sequencing the most valuable type-strain genomes for metagenomic binning, comparative biology and taxonomic classification.</title>
        <authorList>
            <person name="Goeker M."/>
        </authorList>
    </citation>
    <scope>NUCLEOTIDE SEQUENCE [LARGE SCALE GENOMIC DNA]</scope>
    <source>
        <strain evidence="2 3">DSM 12751</strain>
    </source>
</reference>
<evidence type="ECO:0000313" key="2">
    <source>
        <dbReference type="EMBL" id="MDQ0165433.1"/>
    </source>
</evidence>
<evidence type="ECO:0000256" key="1">
    <source>
        <dbReference type="SAM" id="Phobius"/>
    </source>
</evidence>
<evidence type="ECO:0000313" key="3">
    <source>
        <dbReference type="Proteomes" id="UP001235840"/>
    </source>
</evidence>
<feature type="transmembrane region" description="Helical" evidence="1">
    <location>
        <begin position="25"/>
        <end position="48"/>
    </location>
</feature>
<feature type="transmembrane region" description="Helical" evidence="1">
    <location>
        <begin position="147"/>
        <end position="171"/>
    </location>
</feature>
<comment type="caution">
    <text evidence="2">The sequence shown here is derived from an EMBL/GenBank/DDBJ whole genome shotgun (WGS) entry which is preliminary data.</text>
</comment>
<feature type="transmembrane region" description="Helical" evidence="1">
    <location>
        <begin position="111"/>
        <end position="135"/>
    </location>
</feature>
<accession>A0ABT9VWR9</accession>
<protein>
    <submittedName>
        <fullName evidence="2">Membrane protein YesL</fullName>
    </submittedName>
</protein>
<keyword evidence="1" id="KW-1133">Transmembrane helix</keyword>
<organism evidence="2 3">
    <name type="scientific">Caldalkalibacillus horti</name>
    <dbReference type="NCBI Taxonomy" id="77523"/>
    <lineage>
        <taxon>Bacteria</taxon>
        <taxon>Bacillati</taxon>
        <taxon>Bacillota</taxon>
        <taxon>Bacilli</taxon>
        <taxon>Bacillales</taxon>
        <taxon>Bacillaceae</taxon>
        <taxon>Caldalkalibacillus</taxon>
    </lineage>
</organism>
<proteinExistence type="predicted"/>
<dbReference type="EMBL" id="JAUSTY010000004">
    <property type="protein sequence ID" value="MDQ0165433.1"/>
    <property type="molecule type" value="Genomic_DNA"/>
</dbReference>
<dbReference type="RefSeq" id="WP_307392529.1">
    <property type="nucleotide sequence ID" value="NZ_BAAADK010000045.1"/>
</dbReference>
<dbReference type="Proteomes" id="UP001235840">
    <property type="component" value="Unassembled WGS sequence"/>
</dbReference>
<dbReference type="Pfam" id="PF04854">
    <property type="entry name" value="DUF624"/>
    <property type="match status" value="1"/>
</dbReference>
<keyword evidence="3" id="KW-1185">Reference proteome</keyword>
<keyword evidence="1" id="KW-0472">Membrane</keyword>